<dbReference type="SUPFAM" id="SSF46689">
    <property type="entry name" value="Homeodomain-like"/>
    <property type="match status" value="1"/>
</dbReference>
<reference evidence="9 10" key="1">
    <citation type="submission" date="2024-02" db="EMBL/GenBank/DDBJ databases">
        <title>De novo assembly and annotation of 12 fungi associated with fruit tree decline syndrome in Ontario, Canada.</title>
        <authorList>
            <person name="Sulman M."/>
            <person name="Ellouze W."/>
            <person name="Ilyukhin E."/>
        </authorList>
    </citation>
    <scope>NUCLEOTIDE SEQUENCE [LARGE SCALE GENOMIC DNA]</scope>
    <source>
        <strain evidence="9 10">M169</strain>
    </source>
</reference>
<feature type="region of interest" description="Disordered" evidence="6">
    <location>
        <begin position="511"/>
        <end position="540"/>
    </location>
</feature>
<dbReference type="InterPro" id="IPR001763">
    <property type="entry name" value="Rhodanese-like_dom"/>
</dbReference>
<keyword evidence="2 4" id="KW-0371">Homeobox</keyword>
<dbReference type="Proteomes" id="UP001430848">
    <property type="component" value="Unassembled WGS sequence"/>
</dbReference>
<evidence type="ECO:0000313" key="9">
    <source>
        <dbReference type="EMBL" id="KAK7728411.1"/>
    </source>
</evidence>
<evidence type="ECO:0000256" key="3">
    <source>
        <dbReference type="ARBA" id="ARBA00023242"/>
    </source>
</evidence>
<feature type="DNA-binding region" description="Homeobox" evidence="4">
    <location>
        <begin position="598"/>
        <end position="643"/>
    </location>
</feature>
<proteinExistence type="predicted"/>
<evidence type="ECO:0008006" key="11">
    <source>
        <dbReference type="Google" id="ProtNLM"/>
    </source>
</evidence>
<feature type="compositionally biased region" description="Pro residues" evidence="6">
    <location>
        <begin position="319"/>
        <end position="329"/>
    </location>
</feature>
<dbReference type="Pfam" id="PF00046">
    <property type="entry name" value="Homeodomain"/>
    <property type="match status" value="1"/>
</dbReference>
<feature type="region of interest" description="Disordered" evidence="6">
    <location>
        <begin position="1"/>
        <end position="29"/>
    </location>
</feature>
<feature type="compositionally biased region" description="Basic residues" evidence="6">
    <location>
        <begin position="1020"/>
        <end position="1030"/>
    </location>
</feature>
<organism evidence="9 10">
    <name type="scientific">Diaporthe eres</name>
    <name type="common">Phomopsis oblonga</name>
    <dbReference type="NCBI Taxonomy" id="83184"/>
    <lineage>
        <taxon>Eukaryota</taxon>
        <taxon>Fungi</taxon>
        <taxon>Dikarya</taxon>
        <taxon>Ascomycota</taxon>
        <taxon>Pezizomycotina</taxon>
        <taxon>Sordariomycetes</taxon>
        <taxon>Sordariomycetidae</taxon>
        <taxon>Diaporthales</taxon>
        <taxon>Diaporthaceae</taxon>
        <taxon>Diaporthe</taxon>
        <taxon>Diaporthe eres species complex</taxon>
    </lineage>
</organism>
<protein>
    <recommendedName>
        <fullName evidence="11">Homeobox domain-containing protein</fullName>
    </recommendedName>
</protein>
<evidence type="ECO:0000256" key="2">
    <source>
        <dbReference type="ARBA" id="ARBA00023155"/>
    </source>
</evidence>
<dbReference type="Pfam" id="PF00581">
    <property type="entry name" value="Rhodanese"/>
    <property type="match status" value="1"/>
</dbReference>
<feature type="compositionally biased region" description="Low complexity" evidence="6">
    <location>
        <begin position="524"/>
        <end position="540"/>
    </location>
</feature>
<feature type="region of interest" description="Disordered" evidence="6">
    <location>
        <begin position="874"/>
        <end position="1030"/>
    </location>
</feature>
<evidence type="ECO:0000256" key="1">
    <source>
        <dbReference type="ARBA" id="ARBA00023125"/>
    </source>
</evidence>
<evidence type="ECO:0000256" key="5">
    <source>
        <dbReference type="RuleBase" id="RU000682"/>
    </source>
</evidence>
<gene>
    <name evidence="9" type="ORF">SLS63_006640</name>
</gene>
<dbReference type="InterPro" id="IPR001356">
    <property type="entry name" value="HD"/>
</dbReference>
<feature type="compositionally biased region" description="Polar residues" evidence="6">
    <location>
        <begin position="990"/>
        <end position="1003"/>
    </location>
</feature>
<keyword evidence="3 4" id="KW-0539">Nucleus</keyword>
<dbReference type="Gene3D" id="3.40.250.10">
    <property type="entry name" value="Rhodanese-like domain"/>
    <property type="match status" value="1"/>
</dbReference>
<dbReference type="EMBL" id="JAKNSF020000033">
    <property type="protein sequence ID" value="KAK7728411.1"/>
    <property type="molecule type" value="Genomic_DNA"/>
</dbReference>
<feature type="compositionally biased region" description="Pro residues" evidence="6">
    <location>
        <begin position="882"/>
        <end position="893"/>
    </location>
</feature>
<dbReference type="PROSITE" id="PS00027">
    <property type="entry name" value="HOMEOBOX_1"/>
    <property type="match status" value="1"/>
</dbReference>
<dbReference type="CDD" id="cd00086">
    <property type="entry name" value="homeodomain"/>
    <property type="match status" value="1"/>
</dbReference>
<evidence type="ECO:0000313" key="10">
    <source>
        <dbReference type="Proteomes" id="UP001430848"/>
    </source>
</evidence>
<feature type="compositionally biased region" description="Basic and acidic residues" evidence="6">
    <location>
        <begin position="894"/>
        <end position="905"/>
    </location>
</feature>
<dbReference type="InterPro" id="IPR036873">
    <property type="entry name" value="Rhodanese-like_dom_sf"/>
</dbReference>
<dbReference type="PROSITE" id="PS50206">
    <property type="entry name" value="RHODANESE_3"/>
    <property type="match status" value="1"/>
</dbReference>
<dbReference type="InterPro" id="IPR017970">
    <property type="entry name" value="Homeobox_CS"/>
</dbReference>
<dbReference type="SUPFAM" id="SSF52821">
    <property type="entry name" value="Rhodanese/Cell cycle control phosphatase"/>
    <property type="match status" value="1"/>
</dbReference>
<name>A0ABR1P7S1_DIAER</name>
<dbReference type="SMART" id="SM00389">
    <property type="entry name" value="HOX"/>
    <property type="match status" value="1"/>
</dbReference>
<feature type="domain" description="Rhodanese" evidence="8">
    <location>
        <begin position="680"/>
        <end position="706"/>
    </location>
</feature>
<comment type="subcellular location">
    <subcellularLocation>
        <location evidence="4 5">Nucleus</location>
    </subcellularLocation>
</comment>
<evidence type="ECO:0000256" key="4">
    <source>
        <dbReference type="PROSITE-ProRule" id="PRU00108"/>
    </source>
</evidence>
<dbReference type="InterPro" id="IPR009057">
    <property type="entry name" value="Homeodomain-like_sf"/>
</dbReference>
<evidence type="ECO:0000256" key="6">
    <source>
        <dbReference type="SAM" id="MobiDB-lite"/>
    </source>
</evidence>
<keyword evidence="1 4" id="KW-0238">DNA-binding</keyword>
<evidence type="ECO:0000259" key="7">
    <source>
        <dbReference type="PROSITE" id="PS50071"/>
    </source>
</evidence>
<comment type="caution">
    <text evidence="9">The sequence shown here is derived from an EMBL/GenBank/DDBJ whole genome shotgun (WGS) entry which is preliminary data.</text>
</comment>
<dbReference type="Gene3D" id="1.10.10.60">
    <property type="entry name" value="Homeodomain-like"/>
    <property type="match status" value="1"/>
</dbReference>
<keyword evidence="10" id="KW-1185">Reference proteome</keyword>
<feature type="domain" description="Homeobox" evidence="7">
    <location>
        <begin position="596"/>
        <end position="642"/>
    </location>
</feature>
<feature type="compositionally biased region" description="Polar residues" evidence="6">
    <location>
        <begin position="8"/>
        <end position="18"/>
    </location>
</feature>
<feature type="region of interest" description="Disordered" evidence="6">
    <location>
        <begin position="311"/>
        <end position="336"/>
    </location>
</feature>
<dbReference type="PROSITE" id="PS50071">
    <property type="entry name" value="HOMEOBOX_2"/>
    <property type="match status" value="1"/>
</dbReference>
<sequence>MRPEETPVLNSPFPSLQYGSGIGDAPSATHDTSRVSYHVKHLDSFAQTLQEVRFSIRLSYLTASNQVNNLHGRLGWTQSASRAFPNKGRSSQRYKNVQVLLLHWKTDDLFVLPELEDLATCFSGDYGFNTDIFAIPSDNPHLDLMLKVGALIKEHESDDTLFVVYYGGHAKIDESRQSTWCATRHSGSPSLQWSAIQTLLERSVSDVLILLDCCAGAASATFPNGKSITETISASSWDAIAPDPGRYSFTNALIEVLGEWRLKTFSAAMLHAEVLARLKHPRPIRINGKRFEARSTPVHFMMTSDHKAPSIEMSRIGPDNPPPPSPPQPSSSLDARLLGRNPVEDGCFTEPNEDKPHVMISLALEDDQRLDLNAWEQWLASFPALAKYVSVQGVFKSHSTLLLLSMPVTIWDLLPEDQACSFVAFIRSNNLVKAPQEPEAPAENLADLYSSDRASVFSGTTFRDSIVAPAMPMYSLSPTAQQNTSLTEVAGPHRGGNRSGNWRTQTSMSLYPEQMPPQTLTRVPSGNSESSSPKPSRSMASFRTAPLSAVMGLGEAALEGGIIRKPLLNQSRNSKRTIFENDNNVPEGPALAAHVVSRLEDYYQKDPHPSDGTTEYYASHLGIEARDVKVWFHHRRQREKAGTSLEKFRTEDNRLDIQPPPPGPQTVLAGHLNDLLGIFTPAQILFIDLRSPSEFQKSHIHGAINLRVPLKFLKTASLDMLGRTFTDEQSRRAFSRWSRTRCMLVYDRNIEGPWECPVALALLEKFRSEGSWSGRCFLLKGPFREFCLSYDKYITGDRMTKAAKKYEDGLRSATPPTVDTLRQKHARYEEWLRRVEREEPTTGQDLTPAVADERAMVVDEHQRELEAEFKARFPDLYKNMENPPPSRAPPAPPRQDKEAASHDNDYFNSMKGPLVGHLATGLDKMRDNANGGPQAGYSFPNERLPDKLGEISSLDYDDFDEIDPREASPSPYYVSGGGRSAAAADVGSMISHTSSQSSATGNKKNSRETQQQQQQQRQGLWKRLRSNGGK</sequence>
<accession>A0ABR1P7S1</accession>
<evidence type="ECO:0000259" key="8">
    <source>
        <dbReference type="PROSITE" id="PS50206"/>
    </source>
</evidence>